<dbReference type="Proteomes" id="UP000242638">
    <property type="component" value="Unassembled WGS sequence"/>
</dbReference>
<proteinExistence type="predicted"/>
<reference evidence="8" key="2">
    <citation type="submission" date="2025-08" db="UniProtKB">
        <authorList>
            <consortium name="Ensembl"/>
        </authorList>
    </citation>
    <scope>IDENTIFICATION</scope>
    <source>
        <strain evidence="8">Guanapo</strain>
    </source>
</reference>
<feature type="disulfide bond" evidence="5">
    <location>
        <begin position="102"/>
        <end position="112"/>
    </location>
</feature>
<dbReference type="GO" id="GO:0045217">
    <property type="term" value="P:cell-cell junction maintenance"/>
    <property type="evidence" value="ECO:0007669"/>
    <property type="project" value="TreeGrafter"/>
</dbReference>
<accession>A0A3P9NQU3</accession>
<dbReference type="Bgee" id="ENSPREG00000008083">
    <property type="expression patterns" value="Expressed in head and 1 other cell type or tissue"/>
</dbReference>
<evidence type="ECO:0000256" key="5">
    <source>
        <dbReference type="PROSITE-ProRule" id="PRU00196"/>
    </source>
</evidence>
<feature type="domain" description="SRCR" evidence="7">
    <location>
        <begin position="33"/>
        <end position="112"/>
    </location>
</feature>
<feature type="chain" id="PRO_5018325292" description="SRCR domain-containing protein" evidence="6">
    <location>
        <begin position="21"/>
        <end position="130"/>
    </location>
</feature>
<dbReference type="InterPro" id="IPR036772">
    <property type="entry name" value="SRCR-like_dom_sf"/>
</dbReference>
<dbReference type="PANTHER" id="PTHR47653">
    <property type="entry name" value="PROTEIN BARK BEETLE"/>
    <property type="match status" value="1"/>
</dbReference>
<keyword evidence="1 6" id="KW-0732">Signal</keyword>
<comment type="caution">
    <text evidence="5">Lacks conserved residue(s) required for the propagation of feature annotation.</text>
</comment>
<keyword evidence="9" id="KW-1185">Reference proteome</keyword>
<evidence type="ECO:0000256" key="2">
    <source>
        <dbReference type="ARBA" id="ARBA00022737"/>
    </source>
</evidence>
<evidence type="ECO:0000259" key="7">
    <source>
        <dbReference type="PROSITE" id="PS50287"/>
    </source>
</evidence>
<dbReference type="PROSITE" id="PS50287">
    <property type="entry name" value="SRCR_2"/>
    <property type="match status" value="1"/>
</dbReference>
<organism evidence="8 9">
    <name type="scientific">Poecilia reticulata</name>
    <name type="common">Guppy</name>
    <name type="synonym">Acanthophacelus reticulatus</name>
    <dbReference type="NCBI Taxonomy" id="8081"/>
    <lineage>
        <taxon>Eukaryota</taxon>
        <taxon>Metazoa</taxon>
        <taxon>Chordata</taxon>
        <taxon>Craniata</taxon>
        <taxon>Vertebrata</taxon>
        <taxon>Euteleostomi</taxon>
        <taxon>Actinopterygii</taxon>
        <taxon>Neopterygii</taxon>
        <taxon>Teleostei</taxon>
        <taxon>Neoteleostei</taxon>
        <taxon>Acanthomorphata</taxon>
        <taxon>Ovalentaria</taxon>
        <taxon>Atherinomorphae</taxon>
        <taxon>Cyprinodontiformes</taxon>
        <taxon>Poeciliidae</taxon>
        <taxon>Poeciliinae</taxon>
        <taxon>Poecilia</taxon>
    </lineage>
</organism>
<dbReference type="OMA" id="WAIPHDY"/>
<sequence>WRTNRTLWWYLKLAWITASAVNLNHLYQTIGALRLVDGQHRCEGRVELYLNSTWGTVCDDAWDLRDAQVVCRLVSCGEATHAWGEAHFGPGTGTILLDNLKCSGTEASLQQCLHKTPGFILRLNHTLHDT</sequence>
<dbReference type="SUPFAM" id="SSF56487">
    <property type="entry name" value="SRCR-like"/>
    <property type="match status" value="1"/>
</dbReference>
<dbReference type="Pfam" id="PF00530">
    <property type="entry name" value="SRCR"/>
    <property type="match status" value="1"/>
</dbReference>
<name>A0A3P9NQU3_POERE</name>
<evidence type="ECO:0000256" key="6">
    <source>
        <dbReference type="SAM" id="SignalP"/>
    </source>
</evidence>
<dbReference type="AlphaFoldDB" id="A0A3P9NQU3"/>
<dbReference type="FunFam" id="3.10.250.10:FF:000006">
    <property type="entry name" value="neurotrypsin isoform X2"/>
    <property type="match status" value="1"/>
</dbReference>
<reference evidence="9" key="1">
    <citation type="submission" date="2013-11" db="EMBL/GenBank/DDBJ databases">
        <title>The genomic landscape of the Guanapo guppy.</title>
        <authorList>
            <person name="Kuenstner A."/>
            <person name="Dreyer C."/>
        </authorList>
    </citation>
    <scope>NUCLEOTIDE SEQUENCE</scope>
    <source>
        <strain evidence="9">Guanapo</strain>
    </source>
</reference>
<dbReference type="InterPro" id="IPR053243">
    <property type="entry name" value="SJ_maturation_regulator"/>
</dbReference>
<evidence type="ECO:0000256" key="3">
    <source>
        <dbReference type="ARBA" id="ARBA00023157"/>
    </source>
</evidence>
<evidence type="ECO:0000256" key="1">
    <source>
        <dbReference type="ARBA" id="ARBA00022729"/>
    </source>
</evidence>
<dbReference type="InterPro" id="IPR001190">
    <property type="entry name" value="SRCR"/>
</dbReference>
<reference evidence="8" key="3">
    <citation type="submission" date="2025-09" db="UniProtKB">
        <authorList>
            <consortium name="Ensembl"/>
        </authorList>
    </citation>
    <scope>IDENTIFICATION</scope>
    <source>
        <strain evidence="8">Guanapo</strain>
    </source>
</reference>
<evidence type="ECO:0000256" key="4">
    <source>
        <dbReference type="ARBA" id="ARBA00023180"/>
    </source>
</evidence>
<dbReference type="PANTHER" id="PTHR47653:SF1">
    <property type="entry name" value="DELETED IN MALIGNANT BRAIN TUMORS 1 PROTEIN"/>
    <property type="match status" value="1"/>
</dbReference>
<feature type="signal peptide" evidence="6">
    <location>
        <begin position="1"/>
        <end position="20"/>
    </location>
</feature>
<dbReference type="Ensembl" id="ENSPRET00000012034.1">
    <property type="protein sequence ID" value="ENSPREP00000011902.1"/>
    <property type="gene ID" value="ENSPREG00000008083.1"/>
</dbReference>
<dbReference type="SMART" id="SM00202">
    <property type="entry name" value="SR"/>
    <property type="match status" value="1"/>
</dbReference>
<protein>
    <recommendedName>
        <fullName evidence="7">SRCR domain-containing protein</fullName>
    </recommendedName>
</protein>
<evidence type="ECO:0000313" key="9">
    <source>
        <dbReference type="Proteomes" id="UP000242638"/>
    </source>
</evidence>
<keyword evidence="3 5" id="KW-1015">Disulfide bond</keyword>
<evidence type="ECO:0000313" key="8">
    <source>
        <dbReference type="Ensembl" id="ENSPREP00000011902.1"/>
    </source>
</evidence>
<dbReference type="Gene3D" id="3.10.250.10">
    <property type="entry name" value="SRCR-like domain"/>
    <property type="match status" value="1"/>
</dbReference>
<dbReference type="PRINTS" id="PR00258">
    <property type="entry name" value="SPERACTRCPTR"/>
</dbReference>
<dbReference type="GO" id="GO:0016020">
    <property type="term" value="C:membrane"/>
    <property type="evidence" value="ECO:0007669"/>
    <property type="project" value="InterPro"/>
</dbReference>
<dbReference type="GeneTree" id="ENSGT00940000162108"/>
<keyword evidence="4" id="KW-0325">Glycoprotein</keyword>
<keyword evidence="2" id="KW-0677">Repeat</keyword>